<proteinExistence type="inferred from homology"/>
<keyword evidence="10" id="KW-1185">Reference proteome</keyword>
<evidence type="ECO:0000256" key="3">
    <source>
        <dbReference type="ARBA" id="ARBA00022692"/>
    </source>
</evidence>
<sequence>MAETSSLEKDVAKPLTDAKAVDAPKKKSFVSLFWDADYDTKSPLERSLVNKIDLGILIYATLGYFVKTLDQQNINNAFLSGMREDLNMYGNELNYAVLAFNVPYCVLAIPSNILLTKIRPSLYLPIIELCWSILTIAKGFVHNYQTLYVLQFFIGAFEAGYFPGVVYLIGSWYTNSELSKRFAIFSVTSAIGAMFSGYLQTAVYVGLNGSAGLSGWKWLFVVDGLISVVSAVVGFFLIPDFPETTKWKLFTPDEIELAKTRLNKDGKQGEVKYSWDLLKRVFGRWHWYLFTILYAIYNSASSSWGYLGFLLKFGGGFTVEQINLYPTGVNAVTAFFTFFWGWYADHTQNRYLVIVLPMTISAIFVTILAVWDVPFGLKFASYFFAAVSTPISNTMAYLSTVVDKDPVERTLIIGSMNSASYTIFIIGQLVFWPTTSAPSFPVGYKYTATSLWVGLIVVTAIRYLWKRDLARGIIHTPEGTFVRKVSESKEDGELETEKIYT</sequence>
<dbReference type="PROSITE" id="PS50850">
    <property type="entry name" value="MFS"/>
    <property type="match status" value="1"/>
</dbReference>
<evidence type="ECO:0000256" key="7">
    <source>
        <dbReference type="SAM" id="Phobius"/>
    </source>
</evidence>
<feature type="transmembrane region" description="Helical" evidence="7">
    <location>
        <begin position="218"/>
        <end position="238"/>
    </location>
</feature>
<gene>
    <name evidence="9" type="ORF">M427DRAFT_96565</name>
</gene>
<name>A0A139AM91_GONPJ</name>
<dbReference type="PANTHER" id="PTHR43791:SF43">
    <property type="entry name" value="MAJOR FACILITATOR SUPERFAMILY (MFS) PROFILE DOMAIN-CONTAINING PROTEIN"/>
    <property type="match status" value="1"/>
</dbReference>
<evidence type="ECO:0000313" key="10">
    <source>
        <dbReference type="Proteomes" id="UP000070544"/>
    </source>
</evidence>
<feature type="transmembrane region" description="Helical" evidence="7">
    <location>
        <begin position="95"/>
        <end position="115"/>
    </location>
</feature>
<dbReference type="PANTHER" id="PTHR43791">
    <property type="entry name" value="PERMEASE-RELATED"/>
    <property type="match status" value="1"/>
</dbReference>
<reference evidence="9 10" key="1">
    <citation type="journal article" date="2015" name="Genome Biol. Evol.">
        <title>Phylogenomic analyses indicate that early fungi evolved digesting cell walls of algal ancestors of land plants.</title>
        <authorList>
            <person name="Chang Y."/>
            <person name="Wang S."/>
            <person name="Sekimoto S."/>
            <person name="Aerts A.L."/>
            <person name="Choi C."/>
            <person name="Clum A."/>
            <person name="LaButti K.M."/>
            <person name="Lindquist E.A."/>
            <person name="Yee Ngan C."/>
            <person name="Ohm R.A."/>
            <person name="Salamov A.A."/>
            <person name="Grigoriev I.V."/>
            <person name="Spatafora J.W."/>
            <person name="Berbee M.L."/>
        </authorList>
    </citation>
    <scope>NUCLEOTIDE SEQUENCE [LARGE SCALE GENOMIC DNA]</scope>
    <source>
        <strain evidence="9 10">JEL478</strain>
    </source>
</reference>
<feature type="transmembrane region" description="Helical" evidence="7">
    <location>
        <begin position="444"/>
        <end position="465"/>
    </location>
</feature>
<evidence type="ECO:0000259" key="8">
    <source>
        <dbReference type="PROSITE" id="PS50850"/>
    </source>
</evidence>
<feature type="transmembrane region" description="Helical" evidence="7">
    <location>
        <begin position="327"/>
        <end position="344"/>
    </location>
</feature>
<evidence type="ECO:0000256" key="2">
    <source>
        <dbReference type="ARBA" id="ARBA00022448"/>
    </source>
</evidence>
<dbReference type="SUPFAM" id="SSF103473">
    <property type="entry name" value="MFS general substrate transporter"/>
    <property type="match status" value="1"/>
</dbReference>
<evidence type="ECO:0000256" key="6">
    <source>
        <dbReference type="ARBA" id="ARBA00037968"/>
    </source>
</evidence>
<dbReference type="InterPro" id="IPR011701">
    <property type="entry name" value="MFS"/>
</dbReference>
<dbReference type="Gene3D" id="1.20.1250.20">
    <property type="entry name" value="MFS general substrate transporter like domains"/>
    <property type="match status" value="2"/>
</dbReference>
<dbReference type="Pfam" id="PF07690">
    <property type="entry name" value="MFS_1"/>
    <property type="match status" value="1"/>
</dbReference>
<comment type="similarity">
    <text evidence="6">Belongs to the major facilitator superfamily. Allantoate permease family.</text>
</comment>
<feature type="transmembrane region" description="Helical" evidence="7">
    <location>
        <begin position="379"/>
        <end position="398"/>
    </location>
</feature>
<dbReference type="GO" id="GO:0022857">
    <property type="term" value="F:transmembrane transporter activity"/>
    <property type="evidence" value="ECO:0007669"/>
    <property type="project" value="InterPro"/>
</dbReference>
<dbReference type="GO" id="GO:0016020">
    <property type="term" value="C:membrane"/>
    <property type="evidence" value="ECO:0007669"/>
    <property type="project" value="UniProtKB-SubCell"/>
</dbReference>
<feature type="transmembrane region" description="Helical" evidence="7">
    <location>
        <begin position="287"/>
        <end position="307"/>
    </location>
</feature>
<evidence type="ECO:0000313" key="9">
    <source>
        <dbReference type="EMBL" id="KXS17887.1"/>
    </source>
</evidence>
<feature type="transmembrane region" description="Helical" evidence="7">
    <location>
        <begin position="410"/>
        <end position="432"/>
    </location>
</feature>
<dbReference type="OrthoDB" id="2985014at2759"/>
<dbReference type="EMBL" id="KQ965744">
    <property type="protein sequence ID" value="KXS17887.1"/>
    <property type="molecule type" value="Genomic_DNA"/>
</dbReference>
<dbReference type="FunFam" id="1.20.1250.20:FF:000065">
    <property type="entry name" value="Putative MFS pantothenate transporter"/>
    <property type="match status" value="1"/>
</dbReference>
<evidence type="ECO:0000256" key="4">
    <source>
        <dbReference type="ARBA" id="ARBA00022989"/>
    </source>
</evidence>
<keyword evidence="4 7" id="KW-1133">Transmembrane helix</keyword>
<feature type="transmembrane region" description="Helical" evidence="7">
    <location>
        <begin position="147"/>
        <end position="170"/>
    </location>
</feature>
<keyword evidence="5 7" id="KW-0472">Membrane</keyword>
<protein>
    <submittedName>
        <fullName evidence="9">MFS general substrate transporter</fullName>
    </submittedName>
</protein>
<keyword evidence="2" id="KW-0813">Transport</keyword>
<evidence type="ECO:0000256" key="1">
    <source>
        <dbReference type="ARBA" id="ARBA00004141"/>
    </source>
</evidence>
<dbReference type="InterPro" id="IPR020846">
    <property type="entry name" value="MFS_dom"/>
</dbReference>
<organism evidence="9 10">
    <name type="scientific">Gonapodya prolifera (strain JEL478)</name>
    <name type="common">Monoblepharis prolifera</name>
    <dbReference type="NCBI Taxonomy" id="1344416"/>
    <lineage>
        <taxon>Eukaryota</taxon>
        <taxon>Fungi</taxon>
        <taxon>Fungi incertae sedis</taxon>
        <taxon>Chytridiomycota</taxon>
        <taxon>Chytridiomycota incertae sedis</taxon>
        <taxon>Monoblepharidomycetes</taxon>
        <taxon>Monoblepharidales</taxon>
        <taxon>Gonapodyaceae</taxon>
        <taxon>Gonapodya</taxon>
    </lineage>
</organism>
<dbReference type="InterPro" id="IPR036259">
    <property type="entry name" value="MFS_trans_sf"/>
</dbReference>
<keyword evidence="3 7" id="KW-0812">Transmembrane</keyword>
<evidence type="ECO:0000256" key="5">
    <source>
        <dbReference type="ARBA" id="ARBA00023136"/>
    </source>
</evidence>
<feature type="domain" description="Major facilitator superfamily (MFS) profile" evidence="8">
    <location>
        <begin position="56"/>
        <end position="501"/>
    </location>
</feature>
<accession>A0A139AM91</accession>
<feature type="transmembrane region" description="Helical" evidence="7">
    <location>
        <begin position="182"/>
        <end position="206"/>
    </location>
</feature>
<dbReference type="Proteomes" id="UP000070544">
    <property type="component" value="Unassembled WGS sequence"/>
</dbReference>
<dbReference type="STRING" id="1344416.A0A139AM91"/>
<feature type="transmembrane region" description="Helical" evidence="7">
    <location>
        <begin position="351"/>
        <end position="373"/>
    </location>
</feature>
<comment type="subcellular location">
    <subcellularLocation>
        <location evidence="1">Membrane</location>
        <topology evidence="1">Multi-pass membrane protein</topology>
    </subcellularLocation>
</comment>
<dbReference type="AlphaFoldDB" id="A0A139AM91"/>